<feature type="domain" description="CCHC-type" evidence="12">
    <location>
        <begin position="331"/>
        <end position="346"/>
    </location>
</feature>
<dbReference type="PANTHER" id="PTHR43977">
    <property type="entry name" value="STRUCTURAL MAINTENANCE OF CHROMOSOMES PROTEIN 3"/>
    <property type="match status" value="1"/>
</dbReference>
<keyword evidence="11" id="KW-1133">Transmembrane helix</keyword>
<protein>
    <submittedName>
        <fullName evidence="13">Structural maintenance of chromosomes protein 3</fullName>
    </submittedName>
</protein>
<keyword evidence="4" id="KW-0498">Mitosis</keyword>
<keyword evidence="3" id="KW-0132">Cell division</keyword>
<feature type="region of interest" description="Disordered" evidence="10">
    <location>
        <begin position="74"/>
        <end position="94"/>
    </location>
</feature>
<dbReference type="PROSITE" id="PS50158">
    <property type="entry name" value="ZF_CCHC"/>
    <property type="match status" value="3"/>
</dbReference>
<evidence type="ECO:0000256" key="4">
    <source>
        <dbReference type="ARBA" id="ARBA00022776"/>
    </source>
</evidence>
<keyword evidence="8" id="KW-0479">Metal-binding</keyword>
<dbReference type="InterPro" id="IPR041741">
    <property type="entry name" value="SMC3_ABC_euk"/>
</dbReference>
<keyword evidence="8" id="KW-0862">Zinc</keyword>
<sequence>MGKKEKKVKVEEYSSPEEDKRKRKNPIEAAITDDDAEANEDLSLKIVQKAMLRTSSIDPRSNGVSEIVTNLKEEKKKKEKKKRKKSDGIEVPADPVDNVIDKEKTEADKAIEISDKAVETNPVDVLDNAVLRKLLRGPRYFDPPDNSWGACYNCGEEGHTTVNCTSAKRKKPCFVCGSFEHNAKQCTKISLVCTTHLHYRSFALRDISEIPFRYGSSLLSINMMGRDCFICKQRGHRAKDCPEKNKSSKICLKCGDLGHDMFSCRNDYCPDDLKEIQCYICGRFGHLCCRNYSDPGPREVSCYRCGLSGHTGLACTGSQWDTNGIVSAHSCYKCGLEGHFARECTNSKRIEIAQIKILRSSFIFQQAGKRNREPSTPKQRSSRSNRDWDHKDVRSAPQDLGKSRRKKKSQHTEFASAVQKKHRGGWITEDPGDYYSTKPKSNNWRSPVTPKDRRSKISASNGDYASSSHSSKKPRKLNFNNSASNGSSKFYHHRYSASRFGNSGDDVKRGSLGLQIHHISEKAASSTANGSEEHTKVLGRLSSGVVLFSLGLILILAFVARVVIEGFKSYREQVATETFSPKVNCVVGANGSGKSNFFHAIRFVISDLFHNLRNEERQALLHEGAGHQVLSAFVEIVFDNSDNRIPVDKEEVRLRRTIGVKKDEYFLDGKHNVCICLKTEVMNLLESAGFSRSNPYYVVQQGKIASLTLMKDSERLDLLKEIGGTRVYEERRRESLKIMQDTGKYSLNSFLVLFVFVSNIHVPQNYAFLSFLWVFFVHVYVNRFELCHLLQIEENRNKVSETSATIEKEAIEKQRTEAIKKRAKLELDDKDFHDKIKANIKAKVLLTLLIPLRMLSQLELLEQEIEGSYAELTRIKQLYDNQVREEENLTRGIMEREKQLSILYQKQGRATQFASKAARDQWLKKEIRDYEQVLSSNLVQEKLLSSVLTQIDQNRANIAMKQDEMGTELVDHLTPEEKESLSRLNPEITNLKEQLINCRSNRMETETRKAELEMNLSTNLVRRKEELEAVKLSAETEMLQAEAELKRQELMDANLLVDQLTEQLKNVTENINQRNKELEDIKVEKDNLKGVEDKYQSTLQDEAKELEQLLAKKNMYVAKQEEYSKKIRELGPLSSDAFETTVCLFLKIFIMGVHLDFENNMHELAILVIKKVALCFIWHKWYKRKSIKELHKLLHKCNEQLQQFSHVNKKALDQYVNFTEQREDLQRRQAELDAADEKIKELISVLDMRKDESIERTFKGVAKHFREVFSELVQGGHGFLVMMKKKDNNDVDNDQDDDEPGPAEVEGRVEKYIGVKVSFTGQGETQSMKQLSGGQKTVVALALIFAIQRCDPAPFYLFDEIDAALDPQYRTAVGNMVRRLADMANTQFITTTFRPELVKVADKIYGVTHKNRVSRVNVVSKEDALDFIEHDQSHNE</sequence>
<dbReference type="GO" id="GO:0016887">
    <property type="term" value="F:ATP hydrolysis activity"/>
    <property type="evidence" value="ECO:0007669"/>
    <property type="project" value="InterPro"/>
</dbReference>
<dbReference type="GO" id="GO:0003676">
    <property type="term" value="F:nucleic acid binding"/>
    <property type="evidence" value="ECO:0007669"/>
    <property type="project" value="InterPro"/>
</dbReference>
<feature type="domain" description="CCHC-type" evidence="12">
    <location>
        <begin position="228"/>
        <end position="243"/>
    </location>
</feature>
<dbReference type="CDD" id="cd03272">
    <property type="entry name" value="ABC_SMC3_euk"/>
    <property type="match status" value="1"/>
</dbReference>
<evidence type="ECO:0000256" key="7">
    <source>
        <dbReference type="ARBA" id="ARBA00023306"/>
    </source>
</evidence>
<comment type="subcellular location">
    <subcellularLocation>
        <location evidence="1">Nucleus</location>
    </subcellularLocation>
</comment>
<evidence type="ECO:0000313" key="13">
    <source>
        <dbReference type="EMBL" id="KAK4408374.1"/>
    </source>
</evidence>
<dbReference type="InterPro" id="IPR003395">
    <property type="entry name" value="RecF/RecN/SMC_N"/>
</dbReference>
<keyword evidence="7" id="KW-0131">Cell cycle</keyword>
<evidence type="ECO:0000256" key="6">
    <source>
        <dbReference type="ARBA" id="ARBA00023242"/>
    </source>
</evidence>
<dbReference type="GO" id="GO:0008270">
    <property type="term" value="F:zinc ion binding"/>
    <property type="evidence" value="ECO:0007669"/>
    <property type="project" value="UniProtKB-KW"/>
</dbReference>
<evidence type="ECO:0000256" key="10">
    <source>
        <dbReference type="SAM" id="MobiDB-lite"/>
    </source>
</evidence>
<keyword evidence="6" id="KW-0539">Nucleus</keyword>
<evidence type="ECO:0000256" key="3">
    <source>
        <dbReference type="ARBA" id="ARBA00022618"/>
    </source>
</evidence>
<gene>
    <name evidence="13" type="ORF">Sango_0418400</name>
</gene>
<feature type="compositionally biased region" description="Polar residues" evidence="10">
    <location>
        <begin position="457"/>
        <end position="469"/>
    </location>
</feature>
<dbReference type="GO" id="GO:0005524">
    <property type="term" value="F:ATP binding"/>
    <property type="evidence" value="ECO:0007669"/>
    <property type="project" value="InterPro"/>
</dbReference>
<reference evidence="13" key="2">
    <citation type="journal article" date="2024" name="Plant">
        <title>Genomic evolution and insights into agronomic trait innovations of Sesamum species.</title>
        <authorList>
            <person name="Miao H."/>
            <person name="Wang L."/>
            <person name="Qu L."/>
            <person name="Liu H."/>
            <person name="Sun Y."/>
            <person name="Le M."/>
            <person name="Wang Q."/>
            <person name="Wei S."/>
            <person name="Zheng Y."/>
            <person name="Lin W."/>
            <person name="Duan Y."/>
            <person name="Cao H."/>
            <person name="Xiong S."/>
            <person name="Wang X."/>
            <person name="Wei L."/>
            <person name="Li C."/>
            <person name="Ma Q."/>
            <person name="Ju M."/>
            <person name="Zhao R."/>
            <person name="Li G."/>
            <person name="Mu C."/>
            <person name="Tian Q."/>
            <person name="Mei H."/>
            <person name="Zhang T."/>
            <person name="Gao T."/>
            <person name="Zhang H."/>
        </authorList>
    </citation>
    <scope>NUCLEOTIDE SEQUENCE</scope>
    <source>
        <strain evidence="13">K16</strain>
    </source>
</reference>
<dbReference type="Pfam" id="PF02463">
    <property type="entry name" value="SMC_N"/>
    <property type="match status" value="1"/>
</dbReference>
<dbReference type="InterPro" id="IPR001878">
    <property type="entry name" value="Znf_CCHC"/>
</dbReference>
<evidence type="ECO:0000256" key="5">
    <source>
        <dbReference type="ARBA" id="ARBA00023054"/>
    </source>
</evidence>
<comment type="caution">
    <text evidence="13">The sequence shown here is derived from an EMBL/GenBank/DDBJ whole genome shotgun (WGS) entry which is preliminary data.</text>
</comment>
<evidence type="ECO:0000256" key="2">
    <source>
        <dbReference type="ARBA" id="ARBA00005917"/>
    </source>
</evidence>
<dbReference type="EMBL" id="JACGWL010000002">
    <property type="protein sequence ID" value="KAK4408374.1"/>
    <property type="molecule type" value="Genomic_DNA"/>
</dbReference>
<feature type="transmembrane region" description="Helical" evidence="11">
    <location>
        <begin position="541"/>
        <end position="564"/>
    </location>
</feature>
<accession>A0AAE1XBM4</accession>
<dbReference type="InterPro" id="IPR027417">
    <property type="entry name" value="P-loop_NTPase"/>
</dbReference>
<feature type="compositionally biased region" description="Basic and acidic residues" evidence="10">
    <location>
        <begin position="384"/>
        <end position="394"/>
    </location>
</feature>
<comment type="similarity">
    <text evidence="2">Belongs to the SMC family. SMC3 subfamily.</text>
</comment>
<feature type="region of interest" description="Disordered" evidence="10">
    <location>
        <begin position="366"/>
        <end position="485"/>
    </location>
</feature>
<feature type="coiled-coil region" evidence="9">
    <location>
        <begin position="1022"/>
        <end position="1119"/>
    </location>
</feature>
<evidence type="ECO:0000256" key="9">
    <source>
        <dbReference type="SAM" id="Coils"/>
    </source>
</evidence>
<feature type="domain" description="CCHC-type" evidence="12">
    <location>
        <begin position="151"/>
        <end position="166"/>
    </location>
</feature>
<feature type="compositionally biased region" description="Basic and acidic residues" evidence="10">
    <location>
        <begin position="8"/>
        <end position="20"/>
    </location>
</feature>
<dbReference type="SUPFAM" id="SSF57756">
    <property type="entry name" value="Retrovirus zinc finger-like domains"/>
    <property type="match status" value="3"/>
</dbReference>
<reference evidence="13" key="1">
    <citation type="submission" date="2020-06" db="EMBL/GenBank/DDBJ databases">
        <authorList>
            <person name="Li T."/>
            <person name="Hu X."/>
            <person name="Zhang T."/>
            <person name="Song X."/>
            <person name="Zhang H."/>
            <person name="Dai N."/>
            <person name="Sheng W."/>
            <person name="Hou X."/>
            <person name="Wei L."/>
        </authorList>
    </citation>
    <scope>NUCLEOTIDE SEQUENCE</scope>
    <source>
        <strain evidence="13">K16</strain>
        <tissue evidence="13">Leaf</tissue>
    </source>
</reference>
<dbReference type="Gene3D" id="4.10.60.10">
    <property type="entry name" value="Zinc finger, CCHC-type"/>
    <property type="match status" value="4"/>
</dbReference>
<dbReference type="Pfam" id="PF00098">
    <property type="entry name" value="zf-CCHC"/>
    <property type="match status" value="3"/>
</dbReference>
<dbReference type="SUPFAM" id="SSF52540">
    <property type="entry name" value="P-loop containing nucleoside triphosphate hydrolases"/>
    <property type="match status" value="1"/>
</dbReference>
<dbReference type="FunFam" id="3.40.50.300:FF:000370">
    <property type="entry name" value="Structural maintenance of chromosomes 3"/>
    <property type="match status" value="1"/>
</dbReference>
<feature type="coiled-coil region" evidence="9">
    <location>
        <begin position="1208"/>
        <end position="1245"/>
    </location>
</feature>
<dbReference type="InterPro" id="IPR036875">
    <property type="entry name" value="Znf_CCHC_sf"/>
</dbReference>
<keyword evidence="11" id="KW-0472">Membrane</keyword>
<evidence type="ECO:0000313" key="14">
    <source>
        <dbReference type="Proteomes" id="UP001289374"/>
    </source>
</evidence>
<feature type="transmembrane region" description="Helical" evidence="11">
    <location>
        <begin position="742"/>
        <end position="760"/>
    </location>
</feature>
<dbReference type="GO" id="GO:0051301">
    <property type="term" value="P:cell division"/>
    <property type="evidence" value="ECO:0007669"/>
    <property type="project" value="UniProtKB-KW"/>
</dbReference>
<evidence type="ECO:0000256" key="11">
    <source>
        <dbReference type="SAM" id="Phobius"/>
    </source>
</evidence>
<keyword evidence="5 9" id="KW-0175">Coiled coil</keyword>
<evidence type="ECO:0000256" key="8">
    <source>
        <dbReference type="PROSITE-ProRule" id="PRU00047"/>
    </source>
</evidence>
<name>A0AAE1XBM4_9LAMI</name>
<evidence type="ECO:0000259" key="12">
    <source>
        <dbReference type="PROSITE" id="PS50158"/>
    </source>
</evidence>
<keyword evidence="11" id="KW-0812">Transmembrane</keyword>
<dbReference type="SMART" id="SM00343">
    <property type="entry name" value="ZnF_C2HC"/>
    <property type="match status" value="7"/>
</dbReference>
<dbReference type="FunFam" id="3.40.50.300:FF:000424">
    <property type="entry name" value="Structural maintenance of chromosomes 3"/>
    <property type="match status" value="1"/>
</dbReference>
<keyword evidence="8" id="KW-0863">Zinc-finger</keyword>
<keyword evidence="14" id="KW-1185">Reference proteome</keyword>
<feature type="region of interest" description="Disordered" evidence="10">
    <location>
        <begin position="1"/>
        <end position="36"/>
    </location>
</feature>
<dbReference type="Proteomes" id="UP001289374">
    <property type="component" value="Unassembled WGS sequence"/>
</dbReference>
<dbReference type="GO" id="GO:0005634">
    <property type="term" value="C:nucleus"/>
    <property type="evidence" value="ECO:0007669"/>
    <property type="project" value="UniProtKB-SubCell"/>
</dbReference>
<evidence type="ECO:0000256" key="1">
    <source>
        <dbReference type="ARBA" id="ARBA00004123"/>
    </source>
</evidence>
<proteinExistence type="inferred from homology"/>
<organism evidence="13 14">
    <name type="scientific">Sesamum angolense</name>
    <dbReference type="NCBI Taxonomy" id="2727404"/>
    <lineage>
        <taxon>Eukaryota</taxon>
        <taxon>Viridiplantae</taxon>
        <taxon>Streptophyta</taxon>
        <taxon>Embryophyta</taxon>
        <taxon>Tracheophyta</taxon>
        <taxon>Spermatophyta</taxon>
        <taxon>Magnoliopsida</taxon>
        <taxon>eudicotyledons</taxon>
        <taxon>Gunneridae</taxon>
        <taxon>Pentapetalae</taxon>
        <taxon>asterids</taxon>
        <taxon>lamiids</taxon>
        <taxon>Lamiales</taxon>
        <taxon>Pedaliaceae</taxon>
        <taxon>Sesamum</taxon>
    </lineage>
</organism>
<dbReference type="Gene3D" id="3.40.50.300">
    <property type="entry name" value="P-loop containing nucleotide triphosphate hydrolases"/>
    <property type="match status" value="2"/>
</dbReference>
<dbReference type="GO" id="GO:0051276">
    <property type="term" value="P:chromosome organization"/>
    <property type="evidence" value="ECO:0007669"/>
    <property type="project" value="UniProtKB-ARBA"/>
</dbReference>